<dbReference type="GO" id="GO:0016020">
    <property type="term" value="C:membrane"/>
    <property type="evidence" value="ECO:0007669"/>
    <property type="project" value="UniProtKB-SubCell"/>
</dbReference>
<comment type="caution">
    <text evidence="6">The sequence shown here is derived from an EMBL/GenBank/DDBJ whole genome shotgun (WGS) entry which is preliminary data.</text>
</comment>
<dbReference type="AlphaFoldDB" id="A0A6N4QRX6"/>
<name>A0A6N4QRX6_9LEPT</name>
<dbReference type="Proteomes" id="UP000297613">
    <property type="component" value="Unassembled WGS sequence"/>
</dbReference>
<feature type="transmembrane region" description="Helical" evidence="5">
    <location>
        <begin position="93"/>
        <end position="111"/>
    </location>
</feature>
<dbReference type="EMBL" id="RQGM01000011">
    <property type="protein sequence ID" value="TGL88524.1"/>
    <property type="molecule type" value="Genomic_DNA"/>
</dbReference>
<gene>
    <name evidence="6" type="ORF">EHQ83_03545</name>
</gene>
<keyword evidence="2 5" id="KW-0812">Transmembrane</keyword>
<feature type="transmembrane region" description="Helical" evidence="5">
    <location>
        <begin position="54"/>
        <end position="73"/>
    </location>
</feature>
<evidence type="ECO:0000313" key="7">
    <source>
        <dbReference type="Proteomes" id="UP000297613"/>
    </source>
</evidence>
<evidence type="ECO:0000256" key="2">
    <source>
        <dbReference type="ARBA" id="ARBA00022692"/>
    </source>
</evidence>
<dbReference type="InterPro" id="IPR032808">
    <property type="entry name" value="DoxX"/>
</dbReference>
<sequence>MPVAERSVPIGLFYFSTSTKTFQRCNPCCAASKKFASNLGALFLQPSDPSRKKILLYLLRTIVAFIFLQTLFYKFTAAPESVAIFSKLGAEPWGRIGTGILELVASILLFLPDPRLRWTGALLGLGLMSGAILSHLFVIGIEQENDGGLLFFLALASAVVCALLLWLEKETLTDVLRKRNRK</sequence>
<evidence type="ECO:0000256" key="5">
    <source>
        <dbReference type="SAM" id="Phobius"/>
    </source>
</evidence>
<keyword evidence="3 5" id="KW-1133">Transmembrane helix</keyword>
<feature type="transmembrane region" description="Helical" evidence="5">
    <location>
        <begin position="147"/>
        <end position="167"/>
    </location>
</feature>
<keyword evidence="4 5" id="KW-0472">Membrane</keyword>
<dbReference type="Pfam" id="PF13564">
    <property type="entry name" value="DoxX_2"/>
    <property type="match status" value="1"/>
</dbReference>
<comment type="subcellular location">
    <subcellularLocation>
        <location evidence="1">Membrane</location>
        <topology evidence="1">Multi-pass membrane protein</topology>
    </subcellularLocation>
</comment>
<protein>
    <submittedName>
        <fullName evidence="6">DoxX-like family protein</fullName>
    </submittedName>
</protein>
<evidence type="ECO:0000256" key="3">
    <source>
        <dbReference type="ARBA" id="ARBA00022989"/>
    </source>
</evidence>
<evidence type="ECO:0000256" key="1">
    <source>
        <dbReference type="ARBA" id="ARBA00004141"/>
    </source>
</evidence>
<feature type="transmembrane region" description="Helical" evidence="5">
    <location>
        <begin position="118"/>
        <end position="141"/>
    </location>
</feature>
<organism evidence="6 7">
    <name type="scientific">Leptospira yasudae</name>
    <dbReference type="NCBI Taxonomy" id="2202201"/>
    <lineage>
        <taxon>Bacteria</taxon>
        <taxon>Pseudomonadati</taxon>
        <taxon>Spirochaetota</taxon>
        <taxon>Spirochaetia</taxon>
        <taxon>Leptospirales</taxon>
        <taxon>Leptospiraceae</taxon>
        <taxon>Leptospira</taxon>
    </lineage>
</organism>
<reference evidence="6 7" key="1">
    <citation type="journal article" date="2019" name="PLoS Negl. Trop. Dis.">
        <title>Revisiting the worldwide diversity of Leptospira species in the environment.</title>
        <authorList>
            <person name="Vincent A.T."/>
            <person name="Schiettekatte O."/>
            <person name="Bourhy P."/>
            <person name="Veyrier F.J."/>
            <person name="Picardeau M."/>
        </authorList>
    </citation>
    <scope>NUCLEOTIDE SEQUENCE [LARGE SCALE GENOMIC DNA]</scope>
    <source>
        <strain evidence="6 7">201702445</strain>
    </source>
</reference>
<evidence type="ECO:0000313" key="6">
    <source>
        <dbReference type="EMBL" id="TGL88524.1"/>
    </source>
</evidence>
<accession>A0A6N4QRX6</accession>
<proteinExistence type="predicted"/>
<evidence type="ECO:0000256" key="4">
    <source>
        <dbReference type="ARBA" id="ARBA00023136"/>
    </source>
</evidence>